<feature type="transmembrane region" description="Helical" evidence="7">
    <location>
        <begin position="176"/>
        <end position="196"/>
    </location>
</feature>
<comment type="caution">
    <text evidence="9">The sequence shown here is derived from an EMBL/GenBank/DDBJ whole genome shotgun (WGS) entry which is preliminary data.</text>
</comment>
<organism evidence="9 10">
    <name type="scientific">Nothobranchius furzeri</name>
    <name type="common">Turquoise killifish</name>
    <dbReference type="NCBI Taxonomy" id="105023"/>
    <lineage>
        <taxon>Eukaryota</taxon>
        <taxon>Metazoa</taxon>
        <taxon>Chordata</taxon>
        <taxon>Craniata</taxon>
        <taxon>Vertebrata</taxon>
        <taxon>Euteleostomi</taxon>
        <taxon>Actinopterygii</taxon>
        <taxon>Neopterygii</taxon>
        <taxon>Teleostei</taxon>
        <taxon>Neoteleostei</taxon>
        <taxon>Acanthomorphata</taxon>
        <taxon>Ovalentaria</taxon>
        <taxon>Atherinomorphae</taxon>
        <taxon>Cyprinodontiformes</taxon>
        <taxon>Nothobranchiidae</taxon>
        <taxon>Nothobranchius</taxon>
    </lineage>
</organism>
<keyword evidence="7" id="KW-1133">Transmembrane helix</keyword>
<dbReference type="InterPro" id="IPR013098">
    <property type="entry name" value="Ig_I-set"/>
</dbReference>
<comment type="subcellular location">
    <subcellularLocation>
        <location evidence="1">Membrane</location>
        <topology evidence="1">Single-pass type I membrane protein</topology>
    </subcellularLocation>
</comment>
<evidence type="ECO:0000313" key="10">
    <source>
        <dbReference type="Proteomes" id="UP000822369"/>
    </source>
</evidence>
<dbReference type="Gene3D" id="2.60.40.10">
    <property type="entry name" value="Immunoglobulins"/>
    <property type="match status" value="1"/>
</dbReference>
<feature type="domain" description="Ig-like" evidence="8">
    <location>
        <begin position="58"/>
        <end position="158"/>
    </location>
</feature>
<keyword evidence="2 7" id="KW-0472">Membrane</keyword>
<dbReference type="PANTHER" id="PTHR11640:SF31">
    <property type="entry name" value="IRREGULAR CHIASM C-ROUGHEST PROTEIN-RELATED"/>
    <property type="match status" value="1"/>
</dbReference>
<dbReference type="Proteomes" id="UP000822369">
    <property type="component" value="Chromosome 9"/>
</dbReference>
<protein>
    <submittedName>
        <fullName evidence="9">Transcript variant X1</fullName>
    </submittedName>
</protein>
<dbReference type="EMBL" id="JAAVVJ010000009">
    <property type="protein sequence ID" value="KAF7215685.1"/>
    <property type="molecule type" value="Genomic_DNA"/>
</dbReference>
<keyword evidence="7" id="KW-0812">Transmembrane</keyword>
<dbReference type="InterPro" id="IPR051275">
    <property type="entry name" value="Cell_adhesion_signaling"/>
</dbReference>
<dbReference type="KEGG" id="nfu:107389870"/>
<dbReference type="SUPFAM" id="SSF48726">
    <property type="entry name" value="Immunoglobulin"/>
    <property type="match status" value="1"/>
</dbReference>
<dbReference type="GO" id="GO:0005886">
    <property type="term" value="C:plasma membrane"/>
    <property type="evidence" value="ECO:0007669"/>
    <property type="project" value="TreeGrafter"/>
</dbReference>
<evidence type="ECO:0000256" key="2">
    <source>
        <dbReference type="ARBA" id="ARBA00023136"/>
    </source>
</evidence>
<dbReference type="PROSITE" id="PS50835">
    <property type="entry name" value="IG_LIKE"/>
    <property type="match status" value="1"/>
</dbReference>
<evidence type="ECO:0000256" key="5">
    <source>
        <dbReference type="ARBA" id="ARBA00023319"/>
    </source>
</evidence>
<evidence type="ECO:0000256" key="7">
    <source>
        <dbReference type="SAM" id="Phobius"/>
    </source>
</evidence>
<name>A0A9D2Y805_NOTFU</name>
<accession>A0A9D2Y805</accession>
<dbReference type="InterPro" id="IPR003599">
    <property type="entry name" value="Ig_sub"/>
</dbReference>
<keyword evidence="4" id="KW-0325">Glycoprotein</keyword>
<evidence type="ECO:0000256" key="1">
    <source>
        <dbReference type="ARBA" id="ARBA00004479"/>
    </source>
</evidence>
<gene>
    <name evidence="9" type="ORF">G4P62_013620</name>
</gene>
<evidence type="ECO:0000259" key="8">
    <source>
        <dbReference type="PROSITE" id="PS50835"/>
    </source>
</evidence>
<evidence type="ECO:0000313" key="9">
    <source>
        <dbReference type="EMBL" id="KAF7215685.1"/>
    </source>
</evidence>
<dbReference type="SMART" id="SM00409">
    <property type="entry name" value="IG"/>
    <property type="match status" value="1"/>
</dbReference>
<keyword evidence="3" id="KW-1015">Disulfide bond</keyword>
<dbReference type="GO" id="GO:0098609">
    <property type="term" value="P:cell-cell adhesion"/>
    <property type="evidence" value="ECO:0007669"/>
    <property type="project" value="TreeGrafter"/>
</dbReference>
<dbReference type="AlphaFoldDB" id="A0A9D2Y805"/>
<feature type="region of interest" description="Disordered" evidence="6">
    <location>
        <begin position="229"/>
        <end position="250"/>
    </location>
</feature>
<dbReference type="PANTHER" id="PTHR11640">
    <property type="entry name" value="NEPHRIN"/>
    <property type="match status" value="1"/>
</dbReference>
<dbReference type="GO" id="GO:0005911">
    <property type="term" value="C:cell-cell junction"/>
    <property type="evidence" value="ECO:0007669"/>
    <property type="project" value="TreeGrafter"/>
</dbReference>
<keyword evidence="5" id="KW-0393">Immunoglobulin domain</keyword>
<dbReference type="InterPro" id="IPR013783">
    <property type="entry name" value="Ig-like_fold"/>
</dbReference>
<sequence length="262" mass="29570">MSQTLKQQLTTSCSQQVLCRSLQTLQSVSLCLMVTMFSQKQQVLIFIQLVNMWSVFAADMKTEHRDVQVSRGETIMFTCNVSTINLTLIRWTNVRSTFTYSVSSNRTFSNFSSSRVTIDTNIPTSLNISNIQHDDAGVYRCTITSNGLNSMTWNLTITRTQTESSLSTYSVLDYKLHVLAALGFLLCFISAAVCLCSRKCRTRASNNYPVQDPSQSEGELGPQNIFIMTNAPTEPRGSVDEGRNKKERREHMERLNSLYGHI</sequence>
<dbReference type="OrthoDB" id="410381at2759"/>
<feature type="compositionally biased region" description="Basic and acidic residues" evidence="6">
    <location>
        <begin position="237"/>
        <end position="250"/>
    </location>
</feature>
<dbReference type="InterPro" id="IPR036179">
    <property type="entry name" value="Ig-like_dom_sf"/>
</dbReference>
<reference evidence="9" key="1">
    <citation type="submission" date="2020-03" db="EMBL/GenBank/DDBJ databases">
        <title>Intra-Species Differences in Population Size shape Life History and Genome Evolution.</title>
        <authorList>
            <person name="Willemsen D."/>
            <person name="Cui R."/>
            <person name="Valenzano D.R."/>
        </authorList>
    </citation>
    <scope>NUCLEOTIDE SEQUENCE</scope>
    <source>
        <strain evidence="9">GRZ</strain>
        <tissue evidence="9">Whole</tissue>
    </source>
</reference>
<evidence type="ECO:0000256" key="4">
    <source>
        <dbReference type="ARBA" id="ARBA00023180"/>
    </source>
</evidence>
<dbReference type="InterPro" id="IPR007110">
    <property type="entry name" value="Ig-like_dom"/>
</dbReference>
<dbReference type="Pfam" id="PF07679">
    <property type="entry name" value="I-set"/>
    <property type="match status" value="1"/>
</dbReference>
<proteinExistence type="predicted"/>
<evidence type="ECO:0000256" key="3">
    <source>
        <dbReference type="ARBA" id="ARBA00023157"/>
    </source>
</evidence>
<dbReference type="GO" id="GO:0050839">
    <property type="term" value="F:cell adhesion molecule binding"/>
    <property type="evidence" value="ECO:0007669"/>
    <property type="project" value="TreeGrafter"/>
</dbReference>
<evidence type="ECO:0000256" key="6">
    <source>
        <dbReference type="SAM" id="MobiDB-lite"/>
    </source>
</evidence>